<dbReference type="InterPro" id="IPR011762">
    <property type="entry name" value="COA_CT_N"/>
</dbReference>
<gene>
    <name evidence="9" type="ORF">QBC37DRAFT_13619</name>
</gene>
<evidence type="ECO:0000256" key="4">
    <source>
        <dbReference type="ARBA" id="ARBA00031237"/>
    </source>
</evidence>
<reference evidence="9" key="1">
    <citation type="journal article" date="2023" name="Mol. Phylogenet. Evol.">
        <title>Genome-scale phylogeny and comparative genomics of the fungal order Sordariales.</title>
        <authorList>
            <person name="Hensen N."/>
            <person name="Bonometti L."/>
            <person name="Westerberg I."/>
            <person name="Brannstrom I.O."/>
            <person name="Guillou S."/>
            <person name="Cros-Aarteil S."/>
            <person name="Calhoun S."/>
            <person name="Haridas S."/>
            <person name="Kuo A."/>
            <person name="Mondo S."/>
            <person name="Pangilinan J."/>
            <person name="Riley R."/>
            <person name="LaButti K."/>
            <person name="Andreopoulos B."/>
            <person name="Lipzen A."/>
            <person name="Chen C."/>
            <person name="Yan M."/>
            <person name="Daum C."/>
            <person name="Ng V."/>
            <person name="Clum A."/>
            <person name="Steindorff A."/>
            <person name="Ohm R.A."/>
            <person name="Martin F."/>
            <person name="Silar P."/>
            <person name="Natvig D.O."/>
            <person name="Lalanne C."/>
            <person name="Gautier V."/>
            <person name="Ament-Velasquez S.L."/>
            <person name="Kruys A."/>
            <person name="Hutchinson M.I."/>
            <person name="Powell A.J."/>
            <person name="Barry K."/>
            <person name="Miller A.N."/>
            <person name="Grigoriev I.V."/>
            <person name="Debuchy R."/>
            <person name="Gladieux P."/>
            <person name="Hiltunen Thoren M."/>
            <person name="Johannesson H."/>
        </authorList>
    </citation>
    <scope>NUCLEOTIDE SEQUENCE</scope>
    <source>
        <strain evidence="9">PSN293</strain>
    </source>
</reference>
<sequence>MSFTATPKRGEMLLLTARQLSRQCVASQTRTHRSIATASATALRPCATRQSGSHITNHNTNSSRSVATFTPPHQASAISIIKSELDTSSDEFKENERLMGEAMARLEELTRKVQLGGPPKAREKHIARKKMLPRDRVTALIDPGTTFLELSPLAGHELYPEAPEVPAGGIITGIGVVEGVTCMIVANDSTVKGGTYYPITVKKHLRAQEVAKENKLPCIYLVDSGGANLPHQADVFPDREHFGRIFFNQARMSAAGIPQVSVVMGPCTAGGAYVPAMSDESIIVQEQGHIFLAGPPLVKAATGEVVSPEDLGGGKMHSSVSGVTDYLAVDDAHAIVLARRCISNLNWPVENKQPTTSSPNPTFAEPLYPAEELLGVASTNLRKPLPVHEVIARIVDGSVFAEFKRDYGTTLVTGFANIYGHRVGIVANNGILFSSSAVKGAHFIELCAQRGIPLVFLQNISGFMVGKDAEREGIAKNGAKLVTAVACADVPKFTVVVGGSYGAGNYGMCGRAYSPRFLWMWPNARIGVMGGEQLAAVMETVGQKVDPELKARIERESDAVYSSARLWDDGIIPPAHTRRYLGLGLRAALGGRNEVAPGETKFGVFRM</sequence>
<protein>
    <recommendedName>
        <fullName evidence="3">methylcrotonoyl-CoA carboxylase</fullName>
        <ecNumber evidence="3">6.4.1.4</ecNumber>
    </recommendedName>
    <alternativeName>
        <fullName evidence="5">3-methylcrotonyl-CoA carboxylase 2</fullName>
    </alternativeName>
    <alternativeName>
        <fullName evidence="4">3-methylcrotonyl-CoA:carbon dioxide ligase subunit beta</fullName>
    </alternativeName>
</protein>
<dbReference type="GO" id="GO:0006552">
    <property type="term" value="P:L-leucine catabolic process"/>
    <property type="evidence" value="ECO:0007669"/>
    <property type="project" value="TreeGrafter"/>
</dbReference>
<dbReference type="InterPro" id="IPR034733">
    <property type="entry name" value="AcCoA_carboxyl_beta"/>
</dbReference>
<accession>A0AAN7B3G8</accession>
<feature type="domain" description="CoA carboxyltransferase N-terminal" evidence="7">
    <location>
        <begin position="99"/>
        <end position="357"/>
    </location>
</feature>
<dbReference type="Gene3D" id="3.90.226.10">
    <property type="entry name" value="2-enoyl-CoA Hydratase, Chain A, domain 1"/>
    <property type="match status" value="2"/>
</dbReference>
<evidence type="ECO:0000256" key="1">
    <source>
        <dbReference type="ARBA" id="ARBA00006102"/>
    </source>
</evidence>
<dbReference type="InterPro" id="IPR011763">
    <property type="entry name" value="COA_CT_C"/>
</dbReference>
<evidence type="ECO:0000313" key="10">
    <source>
        <dbReference type="Proteomes" id="UP001301769"/>
    </source>
</evidence>
<comment type="catalytic activity">
    <reaction evidence="6">
        <text>3-methylbut-2-enoyl-CoA + hydrogencarbonate + ATP = 3-methyl-(2E)-glutaconyl-CoA + ADP + phosphate + H(+)</text>
        <dbReference type="Rhea" id="RHEA:13589"/>
        <dbReference type="ChEBI" id="CHEBI:15378"/>
        <dbReference type="ChEBI" id="CHEBI:17544"/>
        <dbReference type="ChEBI" id="CHEBI:30616"/>
        <dbReference type="ChEBI" id="CHEBI:43474"/>
        <dbReference type="ChEBI" id="CHEBI:57344"/>
        <dbReference type="ChEBI" id="CHEBI:57346"/>
        <dbReference type="ChEBI" id="CHEBI:456216"/>
        <dbReference type="EC" id="6.4.1.4"/>
    </reaction>
</comment>
<organism evidence="9 10">
    <name type="scientific">Rhypophila decipiens</name>
    <dbReference type="NCBI Taxonomy" id="261697"/>
    <lineage>
        <taxon>Eukaryota</taxon>
        <taxon>Fungi</taxon>
        <taxon>Dikarya</taxon>
        <taxon>Ascomycota</taxon>
        <taxon>Pezizomycotina</taxon>
        <taxon>Sordariomycetes</taxon>
        <taxon>Sordariomycetidae</taxon>
        <taxon>Sordariales</taxon>
        <taxon>Naviculisporaceae</taxon>
        <taxon>Rhypophila</taxon>
    </lineage>
</organism>
<dbReference type="InterPro" id="IPR045190">
    <property type="entry name" value="MCCB/AccD1-like"/>
</dbReference>
<comment type="caution">
    <text evidence="9">The sequence shown here is derived from an EMBL/GenBank/DDBJ whole genome shotgun (WGS) entry which is preliminary data.</text>
</comment>
<name>A0AAN7B3G8_9PEZI</name>
<evidence type="ECO:0000259" key="8">
    <source>
        <dbReference type="PROSITE" id="PS50989"/>
    </source>
</evidence>
<dbReference type="GO" id="GO:0004485">
    <property type="term" value="F:methylcrotonoyl-CoA carboxylase activity"/>
    <property type="evidence" value="ECO:0007669"/>
    <property type="project" value="UniProtKB-EC"/>
</dbReference>
<dbReference type="Pfam" id="PF01039">
    <property type="entry name" value="Carboxyl_trans"/>
    <property type="match status" value="1"/>
</dbReference>
<comment type="pathway">
    <text evidence="2">Amino-acid degradation; L-leucine degradation; (S)-3-hydroxy-3-methylglutaryl-CoA from 3-isovaleryl-CoA: step 2/3.</text>
</comment>
<feature type="domain" description="CoA carboxyltransferase C-terminal" evidence="8">
    <location>
        <begin position="365"/>
        <end position="607"/>
    </location>
</feature>
<dbReference type="FunFam" id="3.90.226.10:FF:000007">
    <property type="entry name" value="Methylcrotonoyl-CoA carboxylase subunit beta"/>
    <property type="match status" value="1"/>
</dbReference>
<evidence type="ECO:0000256" key="5">
    <source>
        <dbReference type="ARBA" id="ARBA00031404"/>
    </source>
</evidence>
<dbReference type="AlphaFoldDB" id="A0AAN7B3G8"/>
<evidence type="ECO:0000313" key="9">
    <source>
        <dbReference type="EMBL" id="KAK4211386.1"/>
    </source>
</evidence>
<evidence type="ECO:0000256" key="3">
    <source>
        <dbReference type="ARBA" id="ARBA00026116"/>
    </source>
</evidence>
<proteinExistence type="inferred from homology"/>
<reference evidence="9" key="2">
    <citation type="submission" date="2023-05" db="EMBL/GenBank/DDBJ databases">
        <authorList>
            <consortium name="Lawrence Berkeley National Laboratory"/>
            <person name="Steindorff A."/>
            <person name="Hensen N."/>
            <person name="Bonometti L."/>
            <person name="Westerberg I."/>
            <person name="Brannstrom I.O."/>
            <person name="Guillou S."/>
            <person name="Cros-Aarteil S."/>
            <person name="Calhoun S."/>
            <person name="Haridas S."/>
            <person name="Kuo A."/>
            <person name="Mondo S."/>
            <person name="Pangilinan J."/>
            <person name="Riley R."/>
            <person name="Labutti K."/>
            <person name="Andreopoulos B."/>
            <person name="Lipzen A."/>
            <person name="Chen C."/>
            <person name="Yanf M."/>
            <person name="Daum C."/>
            <person name="Ng V."/>
            <person name="Clum A."/>
            <person name="Ohm R."/>
            <person name="Martin F."/>
            <person name="Silar P."/>
            <person name="Natvig D."/>
            <person name="Lalanne C."/>
            <person name="Gautier V."/>
            <person name="Ament-Velasquez S.L."/>
            <person name="Kruys A."/>
            <person name="Hutchinson M.I."/>
            <person name="Powell A.J."/>
            <person name="Barry K."/>
            <person name="Miller A.N."/>
            <person name="Grigoriev I.V."/>
            <person name="Debuchy R."/>
            <person name="Gladieux P."/>
            <person name="Thoren M.H."/>
            <person name="Johannesson H."/>
        </authorList>
    </citation>
    <scope>NUCLEOTIDE SEQUENCE</scope>
    <source>
        <strain evidence="9">PSN293</strain>
    </source>
</reference>
<evidence type="ECO:0000256" key="6">
    <source>
        <dbReference type="ARBA" id="ARBA00052347"/>
    </source>
</evidence>
<dbReference type="EC" id="6.4.1.4" evidence="3"/>
<dbReference type="InterPro" id="IPR029045">
    <property type="entry name" value="ClpP/crotonase-like_dom_sf"/>
</dbReference>
<dbReference type="Proteomes" id="UP001301769">
    <property type="component" value="Unassembled WGS sequence"/>
</dbReference>
<evidence type="ECO:0000256" key="2">
    <source>
        <dbReference type="ARBA" id="ARBA00025711"/>
    </source>
</evidence>
<dbReference type="SUPFAM" id="SSF52096">
    <property type="entry name" value="ClpP/crotonase"/>
    <property type="match status" value="2"/>
</dbReference>
<dbReference type="PANTHER" id="PTHR22855">
    <property type="entry name" value="ACETYL, PROPIONYL, PYRUVATE, AND GLUTACONYL CARBOXYLASE-RELATED"/>
    <property type="match status" value="1"/>
</dbReference>
<dbReference type="PROSITE" id="PS50980">
    <property type="entry name" value="COA_CT_NTER"/>
    <property type="match status" value="1"/>
</dbReference>
<dbReference type="GO" id="GO:1905202">
    <property type="term" value="C:methylcrotonoyl-CoA carboxylase complex"/>
    <property type="evidence" value="ECO:0007669"/>
    <property type="project" value="TreeGrafter"/>
</dbReference>
<dbReference type="GO" id="GO:0005739">
    <property type="term" value="C:mitochondrion"/>
    <property type="evidence" value="ECO:0007669"/>
    <property type="project" value="TreeGrafter"/>
</dbReference>
<dbReference type="PROSITE" id="PS50989">
    <property type="entry name" value="COA_CT_CTER"/>
    <property type="match status" value="1"/>
</dbReference>
<comment type="similarity">
    <text evidence="1">Belongs to the AccD/PCCB family.</text>
</comment>
<keyword evidence="10" id="KW-1185">Reference proteome</keyword>
<dbReference type="PANTHER" id="PTHR22855:SF13">
    <property type="entry name" value="METHYLCROTONOYL-COA CARBOXYLASE BETA CHAIN, MITOCHONDRIAL"/>
    <property type="match status" value="1"/>
</dbReference>
<dbReference type="FunFam" id="3.90.226.10:FF:000004">
    <property type="entry name" value="Methylcrotonoyl-CoA carboxylase beta chain"/>
    <property type="match status" value="1"/>
</dbReference>
<evidence type="ECO:0000259" key="7">
    <source>
        <dbReference type="PROSITE" id="PS50980"/>
    </source>
</evidence>
<dbReference type="EMBL" id="MU858150">
    <property type="protein sequence ID" value="KAK4211386.1"/>
    <property type="molecule type" value="Genomic_DNA"/>
</dbReference>